<dbReference type="CDD" id="cd00130">
    <property type="entry name" value="PAS"/>
    <property type="match status" value="3"/>
</dbReference>
<feature type="domain" description="STAS" evidence="5">
    <location>
        <begin position="540"/>
        <end position="649"/>
    </location>
</feature>
<keyword evidence="1" id="KW-0597">Phosphoprotein</keyword>
<evidence type="ECO:0000313" key="6">
    <source>
        <dbReference type="EMBL" id="KYF98697.1"/>
    </source>
</evidence>
<dbReference type="InterPro" id="IPR000700">
    <property type="entry name" value="PAS-assoc_C"/>
</dbReference>
<dbReference type="PROSITE" id="PS50113">
    <property type="entry name" value="PAC"/>
    <property type="match status" value="1"/>
</dbReference>
<dbReference type="Pfam" id="PF08447">
    <property type="entry name" value="PAS_3"/>
    <property type="match status" value="1"/>
</dbReference>
<dbReference type="PROSITE" id="PS50112">
    <property type="entry name" value="PAS"/>
    <property type="match status" value="2"/>
</dbReference>
<gene>
    <name evidence="6" type="ORF">BE18_22345</name>
</gene>
<dbReference type="Proteomes" id="UP000075515">
    <property type="component" value="Unassembled WGS sequence"/>
</dbReference>
<dbReference type="InterPro" id="IPR013655">
    <property type="entry name" value="PAS_fold_3"/>
</dbReference>
<dbReference type="PROSITE" id="PS50801">
    <property type="entry name" value="STAS"/>
    <property type="match status" value="1"/>
</dbReference>
<feature type="coiled-coil region" evidence="2">
    <location>
        <begin position="487"/>
        <end position="525"/>
    </location>
</feature>
<organism evidence="6 7">
    <name type="scientific">Sorangium cellulosum</name>
    <name type="common">Polyangium cellulosum</name>
    <dbReference type="NCBI Taxonomy" id="56"/>
    <lineage>
        <taxon>Bacteria</taxon>
        <taxon>Pseudomonadati</taxon>
        <taxon>Myxococcota</taxon>
        <taxon>Polyangia</taxon>
        <taxon>Polyangiales</taxon>
        <taxon>Polyangiaceae</taxon>
        <taxon>Sorangium</taxon>
    </lineage>
</organism>
<evidence type="ECO:0000259" key="3">
    <source>
        <dbReference type="PROSITE" id="PS50112"/>
    </source>
</evidence>
<dbReference type="PANTHER" id="PTHR33745">
    <property type="entry name" value="RSBT ANTAGONIST PROTEIN RSBS-RELATED"/>
    <property type="match status" value="1"/>
</dbReference>
<evidence type="ECO:0000259" key="4">
    <source>
        <dbReference type="PROSITE" id="PS50113"/>
    </source>
</evidence>
<sequence>MSHRDLYRAAFEAAEDALLLLEDGRVIDANPSAVRLLAGPEEGLLGRELAGLSPLLQPDGQASAEGLKQRIDAASRGEPQRFRWLYRRPNGGFIQADTQLAKLALADGSGPILRAVVREEDKEQRRLYALAVDMLGVATLDGRFKELSPSWERTLGFSRQELMARPYVEFIHPEDKARTLSETDTFSTGAQTLTYENRFRCKDGSYRWLEWNAMLALDEGLVYFVVRDVTRRKTAEMALRASEDKLRALYEGIPHVLIVADKDARIVSVNRTHPGLDPESVLGRTIYDFTSPEYHATLTQALDTVLKSGGQAHYEVIGLGANGERAWYANHASPIRGAQEVTNVLIVTEDITERRRAEEQRRESEVRFHAAVEASMDAFLTMASHRDGGEGVADFVITGLNARAAAMLSMQREALLGRRLSEIEHSAEAGVLLDKCLRVIRKGAPLEEEILLPTPAAQPSRPRAWVHHQIVPIRDGVAVTMRDTTDRKRLEDQLRQSIERLEAYAEELEGKNRMLAEENAERERTASVLRQQQEAIRALSTPIIQAWEGVLVLPIIGALDSGRATQIMEKLLGEIVRTQAHFAVLDLTGVEDVDGPTVDHLLQVARAASLLGSRCLVSGISPGVAQAIVELGSDARTFETFGELEDALR</sequence>
<evidence type="ECO:0000259" key="5">
    <source>
        <dbReference type="PROSITE" id="PS50801"/>
    </source>
</evidence>
<dbReference type="Pfam" id="PF01740">
    <property type="entry name" value="STAS"/>
    <property type="match status" value="1"/>
</dbReference>
<name>A0A150T2H4_SORCE</name>
<dbReference type="Pfam" id="PF13188">
    <property type="entry name" value="PAS_8"/>
    <property type="match status" value="1"/>
</dbReference>
<dbReference type="NCBIfam" id="TIGR00229">
    <property type="entry name" value="sensory_box"/>
    <property type="match status" value="2"/>
</dbReference>
<dbReference type="SMART" id="SM00091">
    <property type="entry name" value="PAS"/>
    <property type="match status" value="4"/>
</dbReference>
<protein>
    <submittedName>
        <fullName evidence="6">Fis family transcriptional regulator</fullName>
    </submittedName>
</protein>
<feature type="domain" description="PAC" evidence="4">
    <location>
        <begin position="310"/>
        <end position="363"/>
    </location>
</feature>
<dbReference type="InterPro" id="IPR002645">
    <property type="entry name" value="STAS_dom"/>
</dbReference>
<dbReference type="SUPFAM" id="SSF52091">
    <property type="entry name" value="SpoIIaa-like"/>
    <property type="match status" value="1"/>
</dbReference>
<accession>A0A150T2H4</accession>
<evidence type="ECO:0000256" key="2">
    <source>
        <dbReference type="SAM" id="Coils"/>
    </source>
</evidence>
<dbReference type="InterPro" id="IPR051932">
    <property type="entry name" value="Bact_StressResp_Reg"/>
</dbReference>
<dbReference type="Gene3D" id="3.30.750.24">
    <property type="entry name" value="STAS domain"/>
    <property type="match status" value="1"/>
</dbReference>
<dbReference type="Gene3D" id="3.30.450.20">
    <property type="entry name" value="PAS domain"/>
    <property type="match status" value="4"/>
</dbReference>
<dbReference type="EMBL" id="JEMC01001229">
    <property type="protein sequence ID" value="KYF98697.1"/>
    <property type="molecule type" value="Genomic_DNA"/>
</dbReference>
<reference evidence="6 7" key="1">
    <citation type="submission" date="2014-02" db="EMBL/GenBank/DDBJ databases">
        <title>The small core and large imbalanced accessory genome model reveals a collaborative survival strategy of Sorangium cellulosum strains in nature.</title>
        <authorList>
            <person name="Han K."/>
            <person name="Peng R."/>
            <person name="Blom J."/>
            <person name="Li Y.-Z."/>
        </authorList>
    </citation>
    <scope>NUCLEOTIDE SEQUENCE [LARGE SCALE GENOMIC DNA]</scope>
    <source>
        <strain evidence="6 7">So0149</strain>
    </source>
</reference>
<feature type="non-terminal residue" evidence="6">
    <location>
        <position position="649"/>
    </location>
</feature>
<evidence type="ECO:0000256" key="1">
    <source>
        <dbReference type="ARBA" id="ARBA00022553"/>
    </source>
</evidence>
<evidence type="ECO:0000313" key="7">
    <source>
        <dbReference type="Proteomes" id="UP000075515"/>
    </source>
</evidence>
<proteinExistence type="predicted"/>
<feature type="domain" description="PAS" evidence="3">
    <location>
        <begin position="275"/>
        <end position="309"/>
    </location>
</feature>
<dbReference type="InterPro" id="IPR001610">
    <property type="entry name" value="PAC"/>
</dbReference>
<dbReference type="InterPro" id="IPR000014">
    <property type="entry name" value="PAS"/>
</dbReference>
<dbReference type="PANTHER" id="PTHR33745:SF3">
    <property type="entry name" value="RSBT CO-ANTAGONIST PROTEIN RSBRC"/>
    <property type="match status" value="1"/>
</dbReference>
<dbReference type="CDD" id="cd07041">
    <property type="entry name" value="STAS_RsbR_RsbS_like"/>
    <property type="match status" value="1"/>
</dbReference>
<dbReference type="InterPro" id="IPR036513">
    <property type="entry name" value="STAS_dom_sf"/>
</dbReference>
<dbReference type="InterPro" id="IPR013656">
    <property type="entry name" value="PAS_4"/>
</dbReference>
<dbReference type="Pfam" id="PF08448">
    <property type="entry name" value="PAS_4"/>
    <property type="match status" value="2"/>
</dbReference>
<dbReference type="SMART" id="SM00086">
    <property type="entry name" value="PAC"/>
    <property type="match status" value="2"/>
</dbReference>
<keyword evidence="2" id="KW-0175">Coiled coil</keyword>
<dbReference type="SUPFAM" id="SSF55785">
    <property type="entry name" value="PYP-like sensor domain (PAS domain)"/>
    <property type="match status" value="4"/>
</dbReference>
<comment type="caution">
    <text evidence="6">The sequence shown here is derived from an EMBL/GenBank/DDBJ whole genome shotgun (WGS) entry which is preliminary data.</text>
</comment>
<dbReference type="AlphaFoldDB" id="A0A150T2H4"/>
<dbReference type="InterPro" id="IPR035965">
    <property type="entry name" value="PAS-like_dom_sf"/>
</dbReference>
<feature type="domain" description="PAS" evidence="3">
    <location>
        <begin position="120"/>
        <end position="176"/>
    </location>
</feature>